<evidence type="ECO:0000256" key="5">
    <source>
        <dbReference type="ARBA" id="ARBA00022490"/>
    </source>
</evidence>
<dbReference type="HAMAP" id="MF_01114">
    <property type="entry name" value="RecX"/>
    <property type="match status" value="1"/>
</dbReference>
<evidence type="ECO:0000256" key="3">
    <source>
        <dbReference type="ARBA" id="ARBA00009695"/>
    </source>
</evidence>
<evidence type="ECO:0000259" key="8">
    <source>
        <dbReference type="Pfam" id="PF21981"/>
    </source>
</evidence>
<evidence type="ECO:0000259" key="7">
    <source>
        <dbReference type="Pfam" id="PF02631"/>
    </source>
</evidence>
<evidence type="ECO:0000256" key="6">
    <source>
        <dbReference type="HAMAP-Rule" id="MF_01114"/>
    </source>
</evidence>
<dbReference type="Pfam" id="PF02631">
    <property type="entry name" value="RecX_HTH2"/>
    <property type="match status" value="1"/>
</dbReference>
<dbReference type="Pfam" id="PF21981">
    <property type="entry name" value="RecX_HTH3"/>
    <property type="match status" value="1"/>
</dbReference>
<comment type="similarity">
    <text evidence="3 6">Belongs to the RecX family.</text>
</comment>
<evidence type="ECO:0000313" key="11">
    <source>
        <dbReference type="Proteomes" id="UP001597191"/>
    </source>
</evidence>
<dbReference type="Pfam" id="PF21982">
    <property type="entry name" value="RecX_HTH1"/>
    <property type="match status" value="1"/>
</dbReference>
<keyword evidence="5 6" id="KW-0963">Cytoplasm</keyword>
<accession>A0ABW4BQH0</accession>
<protein>
    <recommendedName>
        <fullName evidence="4 6">Regulatory protein RecX</fullName>
    </recommendedName>
</protein>
<dbReference type="InterPro" id="IPR036388">
    <property type="entry name" value="WH-like_DNA-bd_sf"/>
</dbReference>
<sequence length="268" mass="31295">MKTITQITAQKKSGRYNIFLDKKYAFPVSEDVLIRYNLHKGLALTDQLQAEIAAADVVEKAYQLALNYLSYQLRTIKEMRQYLKQHEVEAVAVDQVIARLEQQQYLDDGAYAVAYVQTNKRLSLKGPQVIRQELRQKGISDENLIVDGLAHYDQESLLTNGQKLAQQIWQRQHHVSQRIREQKVRQGLQQKGYSGVDFDFDLIWAQLDFEMDDEEEQDALQMAAAKAQRHYQPLTDRKQRQKFTQSLYRKGFAFEAINNWLADHEQDD</sequence>
<comment type="subcellular location">
    <subcellularLocation>
        <location evidence="2 6">Cytoplasm</location>
    </subcellularLocation>
</comment>
<comment type="function">
    <text evidence="1 6">Modulates RecA activity.</text>
</comment>
<keyword evidence="11" id="KW-1185">Reference proteome</keyword>
<evidence type="ECO:0000259" key="9">
    <source>
        <dbReference type="Pfam" id="PF21982"/>
    </source>
</evidence>
<dbReference type="Gene3D" id="1.10.10.10">
    <property type="entry name" value="Winged helix-like DNA-binding domain superfamily/Winged helix DNA-binding domain"/>
    <property type="match status" value="4"/>
</dbReference>
<evidence type="ECO:0000256" key="2">
    <source>
        <dbReference type="ARBA" id="ARBA00004496"/>
    </source>
</evidence>
<gene>
    <name evidence="6 10" type="primary">recX</name>
    <name evidence="10" type="ORF">ACFQ4R_07555</name>
</gene>
<organism evidence="10 11">
    <name type="scientific">Lapidilactobacillus gannanensis</name>
    <dbReference type="NCBI Taxonomy" id="2486002"/>
    <lineage>
        <taxon>Bacteria</taxon>
        <taxon>Bacillati</taxon>
        <taxon>Bacillota</taxon>
        <taxon>Bacilli</taxon>
        <taxon>Lactobacillales</taxon>
        <taxon>Lactobacillaceae</taxon>
        <taxon>Lapidilactobacillus</taxon>
    </lineage>
</organism>
<dbReference type="RefSeq" id="WP_125651337.1">
    <property type="nucleotide sequence ID" value="NZ_JBHTOH010000075.1"/>
</dbReference>
<dbReference type="NCBIfam" id="NF010733">
    <property type="entry name" value="PRK14135.1"/>
    <property type="match status" value="1"/>
</dbReference>
<dbReference type="Proteomes" id="UP001597191">
    <property type="component" value="Unassembled WGS sequence"/>
</dbReference>
<reference evidence="11" key="1">
    <citation type="journal article" date="2019" name="Int. J. Syst. Evol. Microbiol.">
        <title>The Global Catalogue of Microorganisms (GCM) 10K type strain sequencing project: providing services to taxonomists for standard genome sequencing and annotation.</title>
        <authorList>
            <consortium name="The Broad Institute Genomics Platform"/>
            <consortium name="The Broad Institute Genome Sequencing Center for Infectious Disease"/>
            <person name="Wu L."/>
            <person name="Ma J."/>
        </authorList>
    </citation>
    <scope>NUCLEOTIDE SEQUENCE [LARGE SCALE GENOMIC DNA]</scope>
    <source>
        <strain evidence="11">CCM 8937</strain>
    </source>
</reference>
<evidence type="ECO:0000313" key="10">
    <source>
        <dbReference type="EMBL" id="MFD1411438.1"/>
    </source>
</evidence>
<dbReference type="EMBL" id="JBHTOH010000075">
    <property type="protein sequence ID" value="MFD1411438.1"/>
    <property type="molecule type" value="Genomic_DNA"/>
</dbReference>
<feature type="domain" description="RecX third three-helical" evidence="8">
    <location>
        <begin position="214"/>
        <end position="261"/>
    </location>
</feature>
<name>A0ABW4BQH0_9LACO</name>
<dbReference type="PANTHER" id="PTHR33602">
    <property type="entry name" value="REGULATORY PROTEIN RECX FAMILY PROTEIN"/>
    <property type="match status" value="1"/>
</dbReference>
<evidence type="ECO:0000256" key="4">
    <source>
        <dbReference type="ARBA" id="ARBA00018111"/>
    </source>
</evidence>
<feature type="domain" description="RecX first three-helical" evidence="9">
    <location>
        <begin position="61"/>
        <end position="100"/>
    </location>
</feature>
<evidence type="ECO:0000256" key="1">
    <source>
        <dbReference type="ARBA" id="ARBA00003529"/>
    </source>
</evidence>
<dbReference type="InterPro" id="IPR053926">
    <property type="entry name" value="RecX_HTH_1st"/>
</dbReference>
<proteinExistence type="inferred from homology"/>
<dbReference type="PANTHER" id="PTHR33602:SF1">
    <property type="entry name" value="REGULATORY PROTEIN RECX FAMILY PROTEIN"/>
    <property type="match status" value="1"/>
</dbReference>
<dbReference type="InterPro" id="IPR053924">
    <property type="entry name" value="RecX_HTH_2nd"/>
</dbReference>
<dbReference type="InterPro" id="IPR003783">
    <property type="entry name" value="Regulatory_RecX"/>
</dbReference>
<comment type="caution">
    <text evidence="10">The sequence shown here is derived from an EMBL/GenBank/DDBJ whole genome shotgun (WGS) entry which is preliminary data.</text>
</comment>
<dbReference type="InterPro" id="IPR053925">
    <property type="entry name" value="RecX_HTH_3rd"/>
</dbReference>
<feature type="domain" description="RecX second three-helical" evidence="7">
    <location>
        <begin position="107"/>
        <end position="142"/>
    </location>
</feature>